<evidence type="ECO:0000313" key="2">
    <source>
        <dbReference type="Proteomes" id="UP000018440"/>
    </source>
</evidence>
<gene>
    <name evidence="1" type="ORF">F955_01253</name>
</gene>
<dbReference type="RefSeq" id="WP_004892130.1">
    <property type="nucleotide sequence ID" value="NZ_KB849575.1"/>
</dbReference>
<reference evidence="1 2" key="1">
    <citation type="submission" date="2013-02" db="EMBL/GenBank/DDBJ databases">
        <title>The Genome Sequence of Acinetobacter schindleri CIP 107287.</title>
        <authorList>
            <consortium name="The Broad Institute Genome Sequencing Platform"/>
            <consortium name="The Broad Institute Genome Sequencing Center for Infectious Disease"/>
            <person name="Cerqueira G."/>
            <person name="Feldgarden M."/>
            <person name="Courvalin P."/>
            <person name="Perichon B."/>
            <person name="Grillot-Courvalin C."/>
            <person name="Clermont D."/>
            <person name="Rocha E."/>
            <person name="Yoon E.-J."/>
            <person name="Nemec A."/>
            <person name="Walker B."/>
            <person name="Young S.K."/>
            <person name="Zeng Q."/>
            <person name="Gargeya S."/>
            <person name="Fitzgerald M."/>
            <person name="Haas B."/>
            <person name="Abouelleil A."/>
            <person name="Alvarado L."/>
            <person name="Arachchi H.M."/>
            <person name="Berlin A.M."/>
            <person name="Chapman S.B."/>
            <person name="Dewar J."/>
            <person name="Goldberg J."/>
            <person name="Griggs A."/>
            <person name="Gujja S."/>
            <person name="Hansen M."/>
            <person name="Howarth C."/>
            <person name="Imamovic A."/>
            <person name="Larimer J."/>
            <person name="McCowan C."/>
            <person name="Murphy C."/>
            <person name="Neiman D."/>
            <person name="Pearson M."/>
            <person name="Priest M."/>
            <person name="Roberts A."/>
            <person name="Saif S."/>
            <person name="Shea T."/>
            <person name="Sisk P."/>
            <person name="Sykes S."/>
            <person name="Wortman J."/>
            <person name="Nusbaum C."/>
            <person name="Birren B."/>
        </authorList>
    </citation>
    <scope>NUCLEOTIDE SEQUENCE [LARGE SCALE GENOMIC DNA]</scope>
    <source>
        <strain evidence="1 2">CIP 107287</strain>
    </source>
</reference>
<evidence type="ECO:0000313" key="1">
    <source>
        <dbReference type="EMBL" id="ENV44463.1"/>
    </source>
</evidence>
<dbReference type="HOGENOM" id="CLU_084997_0_0_6"/>
<organism evidence="1 2">
    <name type="scientific">Acinetobacter schindleri CIP 107287</name>
    <dbReference type="NCBI Taxonomy" id="1217988"/>
    <lineage>
        <taxon>Bacteria</taxon>
        <taxon>Pseudomonadati</taxon>
        <taxon>Pseudomonadota</taxon>
        <taxon>Gammaproteobacteria</taxon>
        <taxon>Moraxellales</taxon>
        <taxon>Moraxellaceae</taxon>
        <taxon>Acinetobacter</taxon>
    </lineage>
</organism>
<dbReference type="Proteomes" id="UP000018440">
    <property type="component" value="Unassembled WGS sequence"/>
</dbReference>
<dbReference type="PATRIC" id="fig|1217988.3.peg.1199"/>
<accession>N9AK82</accession>
<dbReference type="AlphaFoldDB" id="N9AK82"/>
<evidence type="ECO:0008006" key="3">
    <source>
        <dbReference type="Google" id="ProtNLM"/>
    </source>
</evidence>
<protein>
    <recommendedName>
        <fullName evidence="3">DUF4145 domain-containing protein</fullName>
    </recommendedName>
</protein>
<proteinExistence type="predicted"/>
<name>N9AK82_9GAMM</name>
<sequence>MDKKTLENLAEFICGTNEEIYPVYRKGSDLTSFFHSVGISVYHDGSTRAKWVFEQLVSCSKSQLADVLKRLASPKEYSGNHSKVISALRLLNKILYIEGFEIYLEGIEPKFKKIQINFSEKIEPEFKPIPRPNFLVLGLEPGVGEILDYRWDEIQRCIEADADLSAVILMGSLLEGLLLGVIHKNIKLANQAYSAPKTREGKVKPFSEWKLSEMIDVAHSLGWIEIDVKRFSHSLREFRNLIHPYEHMISNFNPNKDTTSISWLVIQAAINDLTKTLS</sequence>
<dbReference type="EMBL" id="APPQ01000025">
    <property type="protein sequence ID" value="ENV44463.1"/>
    <property type="molecule type" value="Genomic_DNA"/>
</dbReference>
<comment type="caution">
    <text evidence="1">The sequence shown here is derived from an EMBL/GenBank/DDBJ whole genome shotgun (WGS) entry which is preliminary data.</text>
</comment>